<organism evidence="1 2">
    <name type="scientific">Liparis tanakae</name>
    <name type="common">Tanaka's snailfish</name>
    <dbReference type="NCBI Taxonomy" id="230148"/>
    <lineage>
        <taxon>Eukaryota</taxon>
        <taxon>Metazoa</taxon>
        <taxon>Chordata</taxon>
        <taxon>Craniata</taxon>
        <taxon>Vertebrata</taxon>
        <taxon>Euteleostomi</taxon>
        <taxon>Actinopterygii</taxon>
        <taxon>Neopterygii</taxon>
        <taxon>Teleostei</taxon>
        <taxon>Neoteleostei</taxon>
        <taxon>Acanthomorphata</taxon>
        <taxon>Eupercaria</taxon>
        <taxon>Perciformes</taxon>
        <taxon>Cottioidei</taxon>
        <taxon>Cottales</taxon>
        <taxon>Liparidae</taxon>
        <taxon>Liparis</taxon>
    </lineage>
</organism>
<dbReference type="AlphaFoldDB" id="A0A4Z2E0R7"/>
<protein>
    <submittedName>
        <fullName evidence="1">Uncharacterized protein</fullName>
    </submittedName>
</protein>
<accession>A0A4Z2E0R7</accession>
<evidence type="ECO:0000313" key="2">
    <source>
        <dbReference type="Proteomes" id="UP000314294"/>
    </source>
</evidence>
<dbReference type="Proteomes" id="UP000314294">
    <property type="component" value="Unassembled WGS sequence"/>
</dbReference>
<name>A0A4Z2E0R7_9TELE</name>
<keyword evidence="2" id="KW-1185">Reference proteome</keyword>
<comment type="caution">
    <text evidence="1">The sequence shown here is derived from an EMBL/GenBank/DDBJ whole genome shotgun (WGS) entry which is preliminary data.</text>
</comment>
<dbReference type="EMBL" id="SRLO01022781">
    <property type="protein sequence ID" value="TNN22381.1"/>
    <property type="molecule type" value="Genomic_DNA"/>
</dbReference>
<evidence type="ECO:0000313" key="1">
    <source>
        <dbReference type="EMBL" id="TNN22381.1"/>
    </source>
</evidence>
<gene>
    <name evidence="1" type="ORF">EYF80_067505</name>
</gene>
<sequence length="39" mass="4539">MGMVKRSSCVRLLDARRSRARCSSARHGACRRRTQLRFC</sequence>
<proteinExistence type="predicted"/>
<reference evidence="1 2" key="1">
    <citation type="submission" date="2019-03" db="EMBL/GenBank/DDBJ databases">
        <title>First draft genome of Liparis tanakae, snailfish: a comprehensive survey of snailfish specific genes.</title>
        <authorList>
            <person name="Kim W."/>
            <person name="Song I."/>
            <person name="Jeong J.-H."/>
            <person name="Kim D."/>
            <person name="Kim S."/>
            <person name="Ryu S."/>
            <person name="Song J.Y."/>
            <person name="Lee S.K."/>
        </authorList>
    </citation>
    <scope>NUCLEOTIDE SEQUENCE [LARGE SCALE GENOMIC DNA]</scope>
    <source>
        <tissue evidence="1">Muscle</tissue>
    </source>
</reference>